<dbReference type="Pfam" id="PF18210">
    <property type="entry name" value="Knl1_RWD_C"/>
    <property type="match status" value="1"/>
</dbReference>
<feature type="compositionally biased region" description="Polar residues" evidence="1">
    <location>
        <begin position="123"/>
        <end position="135"/>
    </location>
</feature>
<reference evidence="4" key="2">
    <citation type="submission" date="2025-08" db="UniProtKB">
        <authorList>
            <consortium name="RefSeq"/>
        </authorList>
    </citation>
    <scope>IDENTIFICATION</scope>
    <source>
        <tissue evidence="4">Leaves</tissue>
    </source>
</reference>
<keyword evidence="3" id="KW-1185">Reference proteome</keyword>
<evidence type="ECO:0000313" key="4">
    <source>
        <dbReference type="RefSeq" id="XP_027065142.1"/>
    </source>
</evidence>
<reference evidence="3" key="1">
    <citation type="journal article" date="2025" name="Foods">
        <title>Unveiling the Microbial Signatures of Arabica Coffee Cherries: Insights into Ripeness Specific Diversity, Functional Traits, and Implications for Quality and Safety.</title>
        <authorList>
            <consortium name="RefSeq"/>
            <person name="Tenea G.N."/>
            <person name="Cifuentes V."/>
            <person name="Reyes P."/>
            <person name="Cevallos-Vallejos M."/>
        </authorList>
    </citation>
    <scope>NUCLEOTIDE SEQUENCE [LARGE SCALE GENOMIC DNA]</scope>
</reference>
<feature type="region of interest" description="Disordered" evidence="1">
    <location>
        <begin position="712"/>
        <end position="740"/>
    </location>
</feature>
<gene>
    <name evidence="4" type="primary">LOC113691130</name>
</gene>
<evidence type="ECO:0000259" key="2">
    <source>
        <dbReference type="Pfam" id="PF18210"/>
    </source>
</evidence>
<dbReference type="PANTHER" id="PTHR35707">
    <property type="entry name" value="OS06G0608100 PROTEIN"/>
    <property type="match status" value="1"/>
</dbReference>
<feature type="compositionally biased region" description="Polar residues" evidence="1">
    <location>
        <begin position="19"/>
        <end position="29"/>
    </location>
</feature>
<dbReference type="PANTHER" id="PTHR35707:SF1">
    <property type="entry name" value="SPC7 KINETOCHORE PROTEIN DOMAIN-CONTAINING PROTEIN"/>
    <property type="match status" value="1"/>
</dbReference>
<organism evidence="3 4">
    <name type="scientific">Coffea arabica</name>
    <name type="common">Arabian coffee</name>
    <dbReference type="NCBI Taxonomy" id="13443"/>
    <lineage>
        <taxon>Eukaryota</taxon>
        <taxon>Viridiplantae</taxon>
        <taxon>Streptophyta</taxon>
        <taxon>Embryophyta</taxon>
        <taxon>Tracheophyta</taxon>
        <taxon>Spermatophyta</taxon>
        <taxon>Magnoliopsida</taxon>
        <taxon>eudicotyledons</taxon>
        <taxon>Gunneridae</taxon>
        <taxon>Pentapetalae</taxon>
        <taxon>asterids</taxon>
        <taxon>lamiids</taxon>
        <taxon>Gentianales</taxon>
        <taxon>Rubiaceae</taxon>
        <taxon>Ixoroideae</taxon>
        <taxon>Gardenieae complex</taxon>
        <taxon>Bertiereae - Coffeeae clade</taxon>
        <taxon>Coffeeae</taxon>
        <taxon>Coffea</taxon>
    </lineage>
</organism>
<evidence type="ECO:0000313" key="3">
    <source>
        <dbReference type="Proteomes" id="UP001652660"/>
    </source>
</evidence>
<dbReference type="Proteomes" id="UP001652660">
    <property type="component" value="Chromosome 5c"/>
</dbReference>
<proteinExistence type="predicted"/>
<accession>A0A6P6SHX3</accession>
<sequence>MSAKSGEPTAAAAGDGEVTGNSEGGTTVALQKKRLRRVSFAENTSVRFFDRDDDENETPEALEESASKVGNNNDSEEIIELLGFRQLVESKGGGEEDREDGDRQSDDEERVDMRRSFLRPVESPSSESGFGSATSNDEDNFFGPVSASFIRPDRLSDSGASDLNHDVTMDSTAFSMHFRSLARSDSGIDLKTPTESHLSFEEKTPTQTNIGSSMEITVPKKLISLSSSPIVNEGGGSSSSSDMSLVGGSPASYDYGRLSPGLDALLAEGSKNLNMISDSGIDVVSRSRGNHGSKFFPERENGDIFVDVTKNGKVVSKGAGEANSRLPVSPVAHATPASDILIDKTNFSPNKLIKERTFRPVMDDKLDQADGHIQNESPLADFISSPAKRREALTSCASPLKSMSALTPQEERSSFRGTEIIKQDSTSSIQKSISKLRLLEASPFSFLGAEKRNIKPHNITDSYPFNILSEKEMNNFQMKELFASSTDTESQLLSDSLGEGAQVSNFNIKNNHIEDSGGGYMPQTEEVNVVAISPSLLICPGKEREHDLFRSKDPNDDVLVTAGIDSSSAETTLDYIREKNLTGTPQISVPCPDKGLQKKLTASPELLKLSKDLVLHDRFVKLKNFSPGRNLSLQRSALDENLFTEPLGRSGYFSIGREVHPSSPASEVSISNLIDVNSTVAKNGNDDDGNGGTGLTERSQFLHNRELDGNLQSGIGLSRSSSELHGGEPEDVSNVSSASSVRRNLKELTFPKNLLDSLTPSPARKAFEIVGRDNTCEHPVEDVLFPTSNQMKSSLKRRNRVIDFEDREHRNEVAPELRSPKLLKVGCQDVEMPGCTSENFGERSVAAQASKHWTDIYSKFSHDAERLFTLSKDKLNLSVIDLLEGFLFQLKKLKMYEMVGTGIFTQKTSVRLDQRTERAGGTRMLLHQILHERSKLQLMRAKQQRLLGKLQKLSQGNQESQMLKLNFLSQSRRGAQANILGLQNFVHVKQRDEVTCDKVAAIKQALESLDRKKVKFTKALQSSCKIKGELSCVDSVSLVNDHLMKKSHHRFIRQDMQMWVVDDVQSKSGHHDIALNYLDLIIQRVKLTVGTVKSIVISNKVDDAKIRKIFPNMDACKAFSVVLNAESTRKYFGCRSLAQEIQVTRSLLGNLVDVVRELQMAQIELRNLTDISFHCPLVGQLNLHLSFFSFKSGKKVSLIFNMSSLNRGIYPSDILPSQLTAFNGMNNTSGDPIIGEIRDAFKRLRAGYMRIIRLCRCISLVVQG</sequence>
<dbReference type="OrthoDB" id="1929367at2759"/>
<dbReference type="RefSeq" id="XP_027065142.1">
    <property type="nucleotide sequence ID" value="XM_027209341.2"/>
</dbReference>
<feature type="region of interest" description="Disordered" evidence="1">
    <location>
        <begin position="1"/>
        <end position="29"/>
    </location>
</feature>
<name>A0A6P6SHX3_COFAR</name>
<feature type="region of interest" description="Disordered" evidence="1">
    <location>
        <begin position="89"/>
        <end position="139"/>
    </location>
</feature>
<dbReference type="AlphaFoldDB" id="A0A6P6SHX3"/>
<feature type="compositionally biased region" description="Polar residues" evidence="1">
    <location>
        <begin position="712"/>
        <end position="723"/>
    </location>
</feature>
<dbReference type="GeneID" id="113691130"/>
<dbReference type="InterPro" id="IPR040850">
    <property type="entry name" value="Knl1_RWD_C"/>
</dbReference>
<feature type="compositionally biased region" description="Acidic residues" evidence="1">
    <location>
        <begin position="51"/>
        <end position="63"/>
    </location>
</feature>
<evidence type="ECO:0000256" key="1">
    <source>
        <dbReference type="SAM" id="MobiDB-lite"/>
    </source>
</evidence>
<protein>
    <submittedName>
        <fullName evidence="4">Uncharacterized protein isoform X1</fullName>
    </submittedName>
</protein>
<feature type="region of interest" description="Disordered" evidence="1">
    <location>
        <begin position="44"/>
        <end position="74"/>
    </location>
</feature>
<feature type="domain" description="Knl1 C-terminal RWD" evidence="2">
    <location>
        <begin position="999"/>
        <end position="1154"/>
    </location>
</feature>
<feature type="compositionally biased region" description="Basic and acidic residues" evidence="1">
    <location>
        <begin position="92"/>
        <end position="104"/>
    </location>
</feature>